<keyword evidence="1" id="KW-0805">Transcription regulation</keyword>
<sequence>MSRSEARYHHGDLAGALETAADGLLAERGAASLSLREVARRAGVSHNAPYHHFPDRLALLRRLGIRHMGRLLDAQRAARDGATDARSAFVAMGAAYVGYAHDHPHGFAVVFDPEVCEPGSTGQEMSALIAANEALIGEAIAAIAPDLSTAQREAAVVGAWGAAHGLAQLVAAGHVPVEAVRPAFEAYLAVGATLSDGVTRAAG</sequence>
<evidence type="ECO:0000256" key="4">
    <source>
        <dbReference type="PROSITE-ProRule" id="PRU00335"/>
    </source>
</evidence>
<reference evidence="7" key="1">
    <citation type="journal article" date="2019" name="Int. J. Syst. Evol. Microbiol.">
        <title>The Global Catalogue of Microorganisms (GCM) 10K type strain sequencing project: providing services to taxonomists for standard genome sequencing and annotation.</title>
        <authorList>
            <consortium name="The Broad Institute Genomics Platform"/>
            <consortium name="The Broad Institute Genome Sequencing Center for Infectious Disease"/>
            <person name="Wu L."/>
            <person name="Ma J."/>
        </authorList>
    </citation>
    <scope>NUCLEOTIDE SEQUENCE [LARGE SCALE GENOMIC DNA]</scope>
    <source>
        <strain evidence="7">JCM 16026</strain>
    </source>
</reference>
<dbReference type="PRINTS" id="PR00455">
    <property type="entry name" value="HTHTETR"/>
</dbReference>
<dbReference type="RefSeq" id="WP_344342999.1">
    <property type="nucleotide sequence ID" value="NZ_BAAAQT010000006.1"/>
</dbReference>
<dbReference type="InterPro" id="IPR009057">
    <property type="entry name" value="Homeodomain-like_sf"/>
</dbReference>
<evidence type="ECO:0000313" key="6">
    <source>
        <dbReference type="EMBL" id="GAA2174179.1"/>
    </source>
</evidence>
<evidence type="ECO:0000256" key="2">
    <source>
        <dbReference type="ARBA" id="ARBA00023125"/>
    </source>
</evidence>
<accession>A0ABP5MMB1</accession>
<protein>
    <submittedName>
        <fullName evidence="6">TetR/AcrR family transcriptional regulator</fullName>
    </submittedName>
</protein>
<evidence type="ECO:0000313" key="7">
    <source>
        <dbReference type="Proteomes" id="UP001501599"/>
    </source>
</evidence>
<dbReference type="Pfam" id="PF00440">
    <property type="entry name" value="TetR_N"/>
    <property type="match status" value="1"/>
</dbReference>
<dbReference type="EMBL" id="BAAAQT010000006">
    <property type="protein sequence ID" value="GAA2174179.1"/>
    <property type="molecule type" value="Genomic_DNA"/>
</dbReference>
<keyword evidence="3" id="KW-0804">Transcription</keyword>
<dbReference type="PROSITE" id="PS50977">
    <property type="entry name" value="HTH_TETR_2"/>
    <property type="match status" value="1"/>
</dbReference>
<evidence type="ECO:0000256" key="3">
    <source>
        <dbReference type="ARBA" id="ARBA00023163"/>
    </source>
</evidence>
<dbReference type="SUPFAM" id="SSF48498">
    <property type="entry name" value="Tetracyclin repressor-like, C-terminal domain"/>
    <property type="match status" value="1"/>
</dbReference>
<keyword evidence="7" id="KW-1185">Reference proteome</keyword>
<dbReference type="Pfam" id="PF13305">
    <property type="entry name" value="TetR_C_33"/>
    <property type="match status" value="1"/>
</dbReference>
<organism evidence="6 7">
    <name type="scientific">Agrococcus versicolor</name>
    <dbReference type="NCBI Taxonomy" id="501482"/>
    <lineage>
        <taxon>Bacteria</taxon>
        <taxon>Bacillati</taxon>
        <taxon>Actinomycetota</taxon>
        <taxon>Actinomycetes</taxon>
        <taxon>Micrococcales</taxon>
        <taxon>Microbacteriaceae</taxon>
        <taxon>Agrococcus</taxon>
    </lineage>
</organism>
<evidence type="ECO:0000259" key="5">
    <source>
        <dbReference type="PROSITE" id="PS50977"/>
    </source>
</evidence>
<dbReference type="PANTHER" id="PTHR30055:SF220">
    <property type="entry name" value="TETR-FAMILY REGULATORY PROTEIN"/>
    <property type="match status" value="1"/>
</dbReference>
<feature type="DNA-binding region" description="H-T-H motif" evidence="4">
    <location>
        <begin position="34"/>
        <end position="53"/>
    </location>
</feature>
<dbReference type="Proteomes" id="UP001501599">
    <property type="component" value="Unassembled WGS sequence"/>
</dbReference>
<keyword evidence="2 4" id="KW-0238">DNA-binding</keyword>
<dbReference type="SUPFAM" id="SSF46689">
    <property type="entry name" value="Homeodomain-like"/>
    <property type="match status" value="1"/>
</dbReference>
<evidence type="ECO:0000256" key="1">
    <source>
        <dbReference type="ARBA" id="ARBA00023015"/>
    </source>
</evidence>
<dbReference type="PANTHER" id="PTHR30055">
    <property type="entry name" value="HTH-TYPE TRANSCRIPTIONAL REGULATOR RUTR"/>
    <property type="match status" value="1"/>
</dbReference>
<gene>
    <name evidence="6" type="ORF">GCM10009846_19140</name>
</gene>
<name>A0ABP5MMB1_9MICO</name>
<comment type="caution">
    <text evidence="6">The sequence shown here is derived from an EMBL/GenBank/DDBJ whole genome shotgun (WGS) entry which is preliminary data.</text>
</comment>
<dbReference type="InterPro" id="IPR025996">
    <property type="entry name" value="MT1864/Rv1816-like_C"/>
</dbReference>
<feature type="domain" description="HTH tetR-type" evidence="5">
    <location>
        <begin position="11"/>
        <end position="71"/>
    </location>
</feature>
<dbReference type="InterPro" id="IPR050109">
    <property type="entry name" value="HTH-type_TetR-like_transc_reg"/>
</dbReference>
<dbReference type="InterPro" id="IPR036271">
    <property type="entry name" value="Tet_transcr_reg_TetR-rel_C_sf"/>
</dbReference>
<proteinExistence type="predicted"/>
<dbReference type="Gene3D" id="1.10.357.10">
    <property type="entry name" value="Tetracycline Repressor, domain 2"/>
    <property type="match status" value="1"/>
</dbReference>
<dbReference type="InterPro" id="IPR001647">
    <property type="entry name" value="HTH_TetR"/>
</dbReference>